<name>A0AA85JPJ8_TRIRE</name>
<feature type="compositionally biased region" description="Basic and acidic residues" evidence="1">
    <location>
        <begin position="218"/>
        <end position="237"/>
    </location>
</feature>
<keyword evidence="2" id="KW-0732">Signal</keyword>
<dbReference type="WBParaSite" id="TREG1_38860.1">
    <property type="protein sequence ID" value="TREG1_38860.1"/>
    <property type="gene ID" value="TREG1_38860"/>
</dbReference>
<dbReference type="Proteomes" id="UP000050795">
    <property type="component" value="Unassembled WGS sequence"/>
</dbReference>
<evidence type="ECO:0000256" key="2">
    <source>
        <dbReference type="SAM" id="SignalP"/>
    </source>
</evidence>
<feature type="region of interest" description="Disordered" evidence="1">
    <location>
        <begin position="218"/>
        <end position="276"/>
    </location>
</feature>
<accession>A0AA85JPJ8</accession>
<sequence>MRLAITLLLTLFYGKFLLAEPVTVSVHDEDNNSTVRVTSGKELNGTEEGTRASDYPANVTESSSDSGDNVTAVTSGSKLLRGGYGGDKGGYSSHHYGNKSGDYKNQKHGYQNKSGSHHGHNDVYGSKKGGYKGSPKHGHHGYGNYSKDYKHGKKYYGGRKGGYGKKHGHGGYKRGHKKDYDGNNSVGCDYGGRDEYCIGYYHDDIYHNRASRVAYRNGNDHGDDHNNDVEHNVHIRGDNSQCSHGGGYNSGNDIHDDHNGSRRQGNNYSDGISEDM</sequence>
<feature type="compositionally biased region" description="Polar residues" evidence="1">
    <location>
        <begin position="59"/>
        <end position="77"/>
    </location>
</feature>
<proteinExistence type="predicted"/>
<reference evidence="4" key="2">
    <citation type="submission" date="2023-11" db="UniProtKB">
        <authorList>
            <consortium name="WormBaseParasite"/>
        </authorList>
    </citation>
    <scope>IDENTIFICATION</scope>
</reference>
<evidence type="ECO:0000313" key="3">
    <source>
        <dbReference type="Proteomes" id="UP000050795"/>
    </source>
</evidence>
<feature type="chain" id="PRO_5041738152" evidence="2">
    <location>
        <begin position="20"/>
        <end position="276"/>
    </location>
</feature>
<dbReference type="AlphaFoldDB" id="A0AA85JPJ8"/>
<evidence type="ECO:0000256" key="1">
    <source>
        <dbReference type="SAM" id="MobiDB-lite"/>
    </source>
</evidence>
<reference evidence="3" key="1">
    <citation type="submission" date="2022-06" db="EMBL/GenBank/DDBJ databases">
        <authorList>
            <person name="Berger JAMES D."/>
            <person name="Berger JAMES D."/>
        </authorList>
    </citation>
    <scope>NUCLEOTIDE SEQUENCE [LARGE SCALE GENOMIC DNA]</scope>
</reference>
<feature type="region of interest" description="Disordered" evidence="1">
    <location>
        <begin position="39"/>
        <end position="146"/>
    </location>
</feature>
<keyword evidence="3" id="KW-1185">Reference proteome</keyword>
<protein>
    <submittedName>
        <fullName evidence="4">Uncharacterized protein</fullName>
    </submittedName>
</protein>
<organism evidence="3 4">
    <name type="scientific">Trichobilharzia regenti</name>
    <name type="common">Nasal bird schistosome</name>
    <dbReference type="NCBI Taxonomy" id="157069"/>
    <lineage>
        <taxon>Eukaryota</taxon>
        <taxon>Metazoa</taxon>
        <taxon>Spiralia</taxon>
        <taxon>Lophotrochozoa</taxon>
        <taxon>Platyhelminthes</taxon>
        <taxon>Trematoda</taxon>
        <taxon>Digenea</taxon>
        <taxon>Strigeidida</taxon>
        <taxon>Schistosomatoidea</taxon>
        <taxon>Schistosomatidae</taxon>
        <taxon>Trichobilharzia</taxon>
    </lineage>
</organism>
<evidence type="ECO:0000313" key="4">
    <source>
        <dbReference type="WBParaSite" id="TREG1_38860.1"/>
    </source>
</evidence>
<feature type="signal peptide" evidence="2">
    <location>
        <begin position="1"/>
        <end position="19"/>
    </location>
</feature>